<gene>
    <name evidence="1" type="ORF">ALC60_12871</name>
</gene>
<evidence type="ECO:0000313" key="1">
    <source>
        <dbReference type="EMBL" id="KYQ48092.1"/>
    </source>
</evidence>
<dbReference type="EMBL" id="KQ983036">
    <property type="protein sequence ID" value="KYQ48092.1"/>
    <property type="molecule type" value="Genomic_DNA"/>
</dbReference>
<keyword evidence="2" id="KW-1185">Reference proteome</keyword>
<name>A0A151WJQ7_9HYME</name>
<reference evidence="1 2" key="1">
    <citation type="submission" date="2015-09" db="EMBL/GenBank/DDBJ databases">
        <title>Trachymyrmex zeteki WGS genome.</title>
        <authorList>
            <person name="Nygaard S."/>
            <person name="Hu H."/>
            <person name="Boomsma J."/>
            <person name="Zhang G."/>
        </authorList>
    </citation>
    <scope>NUCLEOTIDE SEQUENCE [LARGE SCALE GENOMIC DNA]</scope>
    <source>
        <strain evidence="1">Tzet28-1</strain>
        <tissue evidence="1">Whole body</tissue>
    </source>
</reference>
<proteinExistence type="predicted"/>
<dbReference type="AlphaFoldDB" id="A0A151WJQ7"/>
<sequence>MQTIENETLIYVAGFVAHMFRHKYPNLGVPTASFPFRDDWLSCISRGNYIYPSKDLQVATIIMNEEFIKFHGDTFNSNCFIFDNLSTIVCKKVSFPKMVIACFVRTYIHLR</sequence>
<protein>
    <submittedName>
        <fullName evidence="1">Uncharacterized protein</fullName>
    </submittedName>
</protein>
<evidence type="ECO:0000313" key="2">
    <source>
        <dbReference type="Proteomes" id="UP000075809"/>
    </source>
</evidence>
<organism evidence="1 2">
    <name type="scientific">Mycetomoellerius zeteki</name>
    <dbReference type="NCBI Taxonomy" id="64791"/>
    <lineage>
        <taxon>Eukaryota</taxon>
        <taxon>Metazoa</taxon>
        <taxon>Ecdysozoa</taxon>
        <taxon>Arthropoda</taxon>
        <taxon>Hexapoda</taxon>
        <taxon>Insecta</taxon>
        <taxon>Pterygota</taxon>
        <taxon>Neoptera</taxon>
        <taxon>Endopterygota</taxon>
        <taxon>Hymenoptera</taxon>
        <taxon>Apocrita</taxon>
        <taxon>Aculeata</taxon>
        <taxon>Formicoidea</taxon>
        <taxon>Formicidae</taxon>
        <taxon>Myrmicinae</taxon>
        <taxon>Mycetomoellerius</taxon>
    </lineage>
</organism>
<dbReference type="STRING" id="64791.A0A151WJQ7"/>
<accession>A0A151WJQ7</accession>
<dbReference type="Proteomes" id="UP000075809">
    <property type="component" value="Unassembled WGS sequence"/>
</dbReference>